<proteinExistence type="inferred from homology"/>
<dbReference type="OMA" id="QMITQVD"/>
<feature type="domain" description="EF-hand" evidence="5">
    <location>
        <begin position="80"/>
        <end position="115"/>
    </location>
</feature>
<dbReference type="EMBL" id="GL833127">
    <property type="protein sequence ID" value="EGB08746.1"/>
    <property type="molecule type" value="Genomic_DNA"/>
</dbReference>
<keyword evidence="2" id="KW-0479">Metal-binding</keyword>
<accession>F0Y8A7</accession>
<feature type="domain" description="EF-hand" evidence="5">
    <location>
        <begin position="7"/>
        <end position="42"/>
    </location>
</feature>
<dbReference type="InterPro" id="IPR018247">
    <property type="entry name" value="EF_Hand_1_Ca_BS"/>
</dbReference>
<dbReference type="CDD" id="cd00051">
    <property type="entry name" value="EFh"/>
    <property type="match status" value="1"/>
</dbReference>
<dbReference type="Proteomes" id="UP000002729">
    <property type="component" value="Unassembled WGS sequence"/>
</dbReference>
<dbReference type="InterPro" id="IPR039647">
    <property type="entry name" value="EF_hand_pair_protein_CML-like"/>
</dbReference>
<dbReference type="FunFam" id="1.10.238.10:FF:000178">
    <property type="entry name" value="Calmodulin-2 A"/>
    <property type="match status" value="1"/>
</dbReference>
<dbReference type="InterPro" id="IPR011992">
    <property type="entry name" value="EF-hand-dom_pair"/>
</dbReference>
<dbReference type="Gene3D" id="1.10.238.10">
    <property type="entry name" value="EF-hand"/>
    <property type="match status" value="2"/>
</dbReference>
<reference evidence="6 7" key="1">
    <citation type="journal article" date="2011" name="Proc. Natl. Acad. Sci. U.S.A.">
        <title>Niche of harmful alga Aureococcus anophagefferens revealed through ecogenomics.</title>
        <authorList>
            <person name="Gobler C.J."/>
            <person name="Berry D.L."/>
            <person name="Dyhrman S.T."/>
            <person name="Wilhelm S.W."/>
            <person name="Salamov A."/>
            <person name="Lobanov A.V."/>
            <person name="Zhang Y."/>
            <person name="Collier J.L."/>
            <person name="Wurch L.L."/>
            <person name="Kustka A.B."/>
            <person name="Dill B.D."/>
            <person name="Shah M."/>
            <person name="VerBerkmoes N.C."/>
            <person name="Kuo A."/>
            <person name="Terry A."/>
            <person name="Pangilinan J."/>
            <person name="Lindquist E.A."/>
            <person name="Lucas S."/>
            <person name="Paulsen I.T."/>
            <person name="Hattenrath-Lehmann T.K."/>
            <person name="Talmage S.C."/>
            <person name="Walker E.A."/>
            <person name="Koch F."/>
            <person name="Burson A.M."/>
            <person name="Marcoval M.A."/>
            <person name="Tang Y.Z."/>
            <person name="Lecleir G.R."/>
            <person name="Coyne K.J."/>
            <person name="Berg G.M."/>
            <person name="Bertrand E.M."/>
            <person name="Saito M.A."/>
            <person name="Gladyshev V.N."/>
            <person name="Grigoriev I.V."/>
        </authorList>
    </citation>
    <scope>NUCLEOTIDE SEQUENCE [LARGE SCALE GENOMIC DNA]</scope>
    <source>
        <strain evidence="7">CCMP 1984</strain>
    </source>
</reference>
<evidence type="ECO:0000313" key="7">
    <source>
        <dbReference type="Proteomes" id="UP000002729"/>
    </source>
</evidence>
<gene>
    <name evidence="6" type="ORF">AURANDRAFT_15424</name>
</gene>
<dbReference type="PROSITE" id="PS00018">
    <property type="entry name" value="EF_HAND_1"/>
    <property type="match status" value="2"/>
</dbReference>
<dbReference type="eggNOG" id="KOG0027">
    <property type="taxonomic scope" value="Eukaryota"/>
</dbReference>
<evidence type="ECO:0000313" key="6">
    <source>
        <dbReference type="EMBL" id="EGB08746.1"/>
    </source>
</evidence>
<organism evidence="7">
    <name type="scientific">Aureococcus anophagefferens</name>
    <name type="common">Harmful bloom alga</name>
    <dbReference type="NCBI Taxonomy" id="44056"/>
    <lineage>
        <taxon>Eukaryota</taxon>
        <taxon>Sar</taxon>
        <taxon>Stramenopiles</taxon>
        <taxon>Ochrophyta</taxon>
        <taxon>Pelagophyceae</taxon>
        <taxon>Pelagomonadales</taxon>
        <taxon>Pelagomonadaceae</taxon>
        <taxon>Aureococcus</taxon>
    </lineage>
</organism>
<name>F0Y8A7_AURAN</name>
<feature type="domain" description="EF-hand" evidence="5">
    <location>
        <begin position="43"/>
        <end position="78"/>
    </location>
</feature>
<dbReference type="SUPFAM" id="SSF47473">
    <property type="entry name" value="EF-hand"/>
    <property type="match status" value="1"/>
</dbReference>
<evidence type="ECO:0000256" key="4">
    <source>
        <dbReference type="ARBA" id="ARBA00022837"/>
    </source>
</evidence>
<protein>
    <recommendedName>
        <fullName evidence="5">EF-hand domain-containing protein</fullName>
    </recommendedName>
</protein>
<dbReference type="Pfam" id="PF13499">
    <property type="entry name" value="EF-hand_7"/>
    <property type="match status" value="2"/>
</dbReference>
<dbReference type="PANTHER" id="PTHR10891">
    <property type="entry name" value="EF-HAND CALCIUM-BINDING DOMAIN CONTAINING PROTEIN"/>
    <property type="match status" value="1"/>
</dbReference>
<dbReference type="InterPro" id="IPR002048">
    <property type="entry name" value="EF_hand_dom"/>
</dbReference>
<evidence type="ECO:0000256" key="2">
    <source>
        <dbReference type="ARBA" id="ARBA00022723"/>
    </source>
</evidence>
<dbReference type="GO" id="GO:0005509">
    <property type="term" value="F:calcium ion binding"/>
    <property type="evidence" value="ECO:0007669"/>
    <property type="project" value="InterPro"/>
</dbReference>
<keyword evidence="4" id="KW-0106">Calcium</keyword>
<comment type="similarity">
    <text evidence="1">Belongs to the centrin family.</text>
</comment>
<keyword evidence="7" id="KW-1185">Reference proteome</keyword>
<dbReference type="SMART" id="SM00054">
    <property type="entry name" value="EFh"/>
    <property type="match status" value="4"/>
</dbReference>
<dbReference type="AlphaFoldDB" id="F0Y8A7"/>
<evidence type="ECO:0000259" key="5">
    <source>
        <dbReference type="PROSITE" id="PS50222"/>
    </source>
</evidence>
<evidence type="ECO:0000256" key="1">
    <source>
        <dbReference type="ARBA" id="ARBA00005253"/>
    </source>
</evidence>
<dbReference type="KEGG" id="aaf:AURANDRAFT_15424"/>
<feature type="non-terminal residue" evidence="6">
    <location>
        <position position="151"/>
    </location>
</feature>
<dbReference type="GO" id="GO:0043226">
    <property type="term" value="C:organelle"/>
    <property type="evidence" value="ECO:0007669"/>
    <property type="project" value="UniProtKB-ARBA"/>
</dbReference>
<dbReference type="PROSITE" id="PS50222">
    <property type="entry name" value="EF_HAND_2"/>
    <property type="match status" value="3"/>
</dbReference>
<keyword evidence="3" id="KW-0677">Repeat</keyword>
<dbReference type="OrthoDB" id="6081786at2759"/>
<feature type="non-terminal residue" evidence="6">
    <location>
        <position position="1"/>
    </location>
</feature>
<evidence type="ECO:0000256" key="3">
    <source>
        <dbReference type="ARBA" id="ARBA00022737"/>
    </source>
</evidence>
<dbReference type="RefSeq" id="XP_009036731.1">
    <property type="nucleotide sequence ID" value="XM_009038483.1"/>
</dbReference>
<sequence>AGHLSANLIGEYRAIFAACDTDGNGTLDAEEVRGALSRAGQKCSDAEVQSLIGEVDKNGDGVVDFAEFLRRQSTRVLSADQVAHYSDLFDSFDIDGNGGIDVQELFHGLRGHRGGVTLADCRRYMAKVPQDDDGCIALPEFLQIIAMQEIV</sequence>
<dbReference type="GeneID" id="20218507"/>
<dbReference type="InParanoid" id="F0Y8A7"/>